<feature type="compositionally biased region" description="Acidic residues" evidence="1">
    <location>
        <begin position="1"/>
        <end position="20"/>
    </location>
</feature>
<dbReference type="Proteomes" id="UP001275084">
    <property type="component" value="Unassembled WGS sequence"/>
</dbReference>
<organism evidence="2 3">
    <name type="scientific">Lasiosphaeria hispida</name>
    <dbReference type="NCBI Taxonomy" id="260671"/>
    <lineage>
        <taxon>Eukaryota</taxon>
        <taxon>Fungi</taxon>
        <taxon>Dikarya</taxon>
        <taxon>Ascomycota</taxon>
        <taxon>Pezizomycotina</taxon>
        <taxon>Sordariomycetes</taxon>
        <taxon>Sordariomycetidae</taxon>
        <taxon>Sordariales</taxon>
        <taxon>Lasiosphaeriaceae</taxon>
        <taxon>Lasiosphaeria</taxon>
    </lineage>
</organism>
<proteinExistence type="predicted"/>
<feature type="compositionally biased region" description="Pro residues" evidence="1">
    <location>
        <begin position="105"/>
        <end position="114"/>
    </location>
</feature>
<gene>
    <name evidence="2" type="ORF">B0T25DRAFT_564156</name>
</gene>
<reference evidence="2" key="1">
    <citation type="journal article" date="2023" name="Mol. Phylogenet. Evol.">
        <title>Genome-scale phylogeny and comparative genomics of the fungal order Sordariales.</title>
        <authorList>
            <person name="Hensen N."/>
            <person name="Bonometti L."/>
            <person name="Westerberg I."/>
            <person name="Brannstrom I.O."/>
            <person name="Guillou S."/>
            <person name="Cros-Aarteil S."/>
            <person name="Calhoun S."/>
            <person name="Haridas S."/>
            <person name="Kuo A."/>
            <person name="Mondo S."/>
            <person name="Pangilinan J."/>
            <person name="Riley R."/>
            <person name="LaButti K."/>
            <person name="Andreopoulos B."/>
            <person name="Lipzen A."/>
            <person name="Chen C."/>
            <person name="Yan M."/>
            <person name="Daum C."/>
            <person name="Ng V."/>
            <person name="Clum A."/>
            <person name="Steindorff A."/>
            <person name="Ohm R.A."/>
            <person name="Martin F."/>
            <person name="Silar P."/>
            <person name="Natvig D.O."/>
            <person name="Lalanne C."/>
            <person name="Gautier V."/>
            <person name="Ament-Velasquez S.L."/>
            <person name="Kruys A."/>
            <person name="Hutchinson M.I."/>
            <person name="Powell A.J."/>
            <person name="Barry K."/>
            <person name="Miller A.N."/>
            <person name="Grigoriev I.V."/>
            <person name="Debuchy R."/>
            <person name="Gladieux P."/>
            <person name="Hiltunen Thoren M."/>
            <person name="Johannesson H."/>
        </authorList>
    </citation>
    <scope>NUCLEOTIDE SEQUENCE</scope>
    <source>
        <strain evidence="2">CBS 955.72</strain>
    </source>
</reference>
<protein>
    <submittedName>
        <fullName evidence="2">Uncharacterized protein</fullName>
    </submittedName>
</protein>
<keyword evidence="3" id="KW-1185">Reference proteome</keyword>
<evidence type="ECO:0000313" key="2">
    <source>
        <dbReference type="EMBL" id="KAK3359110.1"/>
    </source>
</evidence>
<feature type="region of interest" description="Disordered" evidence="1">
    <location>
        <begin position="1"/>
        <end position="122"/>
    </location>
</feature>
<accession>A0AAJ0HQ17</accession>
<dbReference type="EMBL" id="JAUIQD010000002">
    <property type="protein sequence ID" value="KAK3359110.1"/>
    <property type="molecule type" value="Genomic_DNA"/>
</dbReference>
<evidence type="ECO:0000313" key="3">
    <source>
        <dbReference type="Proteomes" id="UP001275084"/>
    </source>
</evidence>
<sequence>MTEPENFDDELFADLYNDDDASGKAPAAPAPEQYAAVQPEAQVKHEVMDDAGPDQNYNNGDDSHMNNDEYDEDDDDDVDFNLGNGPATAVSQMHHDDPRPQSYNAPPPPPPPAKGPNAKEDG</sequence>
<name>A0AAJ0HQ17_9PEZI</name>
<dbReference type="AlphaFoldDB" id="A0AAJ0HQ17"/>
<comment type="caution">
    <text evidence="2">The sequence shown here is derived from an EMBL/GenBank/DDBJ whole genome shotgun (WGS) entry which is preliminary data.</text>
</comment>
<feature type="compositionally biased region" description="Acidic residues" evidence="1">
    <location>
        <begin position="68"/>
        <end position="79"/>
    </location>
</feature>
<feature type="compositionally biased region" description="Low complexity" evidence="1">
    <location>
        <begin position="25"/>
        <end position="41"/>
    </location>
</feature>
<evidence type="ECO:0000256" key="1">
    <source>
        <dbReference type="SAM" id="MobiDB-lite"/>
    </source>
</evidence>
<reference evidence="2" key="2">
    <citation type="submission" date="2023-06" db="EMBL/GenBank/DDBJ databases">
        <authorList>
            <consortium name="Lawrence Berkeley National Laboratory"/>
            <person name="Haridas S."/>
            <person name="Hensen N."/>
            <person name="Bonometti L."/>
            <person name="Westerberg I."/>
            <person name="Brannstrom I.O."/>
            <person name="Guillou S."/>
            <person name="Cros-Aarteil S."/>
            <person name="Calhoun S."/>
            <person name="Kuo A."/>
            <person name="Mondo S."/>
            <person name="Pangilinan J."/>
            <person name="Riley R."/>
            <person name="Labutti K."/>
            <person name="Andreopoulos B."/>
            <person name="Lipzen A."/>
            <person name="Chen C."/>
            <person name="Yanf M."/>
            <person name="Daum C."/>
            <person name="Ng V."/>
            <person name="Clum A."/>
            <person name="Steindorff A."/>
            <person name="Ohm R."/>
            <person name="Martin F."/>
            <person name="Silar P."/>
            <person name="Natvig D."/>
            <person name="Lalanne C."/>
            <person name="Gautier V."/>
            <person name="Ament-Velasquez S.L."/>
            <person name="Kruys A."/>
            <person name="Hutchinson M.I."/>
            <person name="Powell A.J."/>
            <person name="Barry K."/>
            <person name="Miller A.N."/>
            <person name="Grigoriev I.V."/>
            <person name="Debuchy R."/>
            <person name="Gladieux P."/>
            <person name="Thoren M.H."/>
            <person name="Johannesson H."/>
        </authorList>
    </citation>
    <scope>NUCLEOTIDE SEQUENCE</scope>
    <source>
        <strain evidence="2">CBS 955.72</strain>
    </source>
</reference>